<feature type="repeat" description="PPR" evidence="1">
    <location>
        <begin position="488"/>
        <end position="522"/>
    </location>
</feature>
<dbReference type="InterPro" id="IPR051114">
    <property type="entry name" value="Mito_RNA_Proc_CCM1"/>
</dbReference>
<evidence type="ECO:0000313" key="3">
    <source>
        <dbReference type="Proteomes" id="UP000703269"/>
    </source>
</evidence>
<evidence type="ECO:0000313" key="2">
    <source>
        <dbReference type="EMBL" id="GJE85300.1"/>
    </source>
</evidence>
<protein>
    <recommendedName>
        <fullName evidence="4">Pentacotripeptide-repeat region of PRORP domain-containing protein</fullName>
    </recommendedName>
</protein>
<organism evidence="2 3">
    <name type="scientific">Phanerochaete sordida</name>
    <dbReference type="NCBI Taxonomy" id="48140"/>
    <lineage>
        <taxon>Eukaryota</taxon>
        <taxon>Fungi</taxon>
        <taxon>Dikarya</taxon>
        <taxon>Basidiomycota</taxon>
        <taxon>Agaricomycotina</taxon>
        <taxon>Agaricomycetes</taxon>
        <taxon>Polyporales</taxon>
        <taxon>Phanerochaetaceae</taxon>
        <taxon>Phanerochaete</taxon>
    </lineage>
</organism>
<evidence type="ECO:0008006" key="4">
    <source>
        <dbReference type="Google" id="ProtNLM"/>
    </source>
</evidence>
<gene>
    <name evidence="2" type="ORF">PsYK624_013790</name>
</gene>
<dbReference type="SUPFAM" id="SSF48452">
    <property type="entry name" value="TPR-like"/>
    <property type="match status" value="1"/>
</dbReference>
<dbReference type="GO" id="GO:0007005">
    <property type="term" value="P:mitochondrion organization"/>
    <property type="evidence" value="ECO:0007669"/>
    <property type="project" value="TreeGrafter"/>
</dbReference>
<dbReference type="Pfam" id="PF01535">
    <property type="entry name" value="PPR"/>
    <property type="match status" value="1"/>
</dbReference>
<dbReference type="AlphaFoldDB" id="A0A9P3L7S7"/>
<name>A0A9P3L7S7_9APHY</name>
<dbReference type="GO" id="GO:0006396">
    <property type="term" value="P:RNA processing"/>
    <property type="evidence" value="ECO:0007669"/>
    <property type="project" value="TreeGrafter"/>
</dbReference>
<dbReference type="GO" id="GO:0003729">
    <property type="term" value="F:mRNA binding"/>
    <property type="evidence" value="ECO:0007669"/>
    <property type="project" value="TreeGrafter"/>
</dbReference>
<evidence type="ECO:0000256" key="1">
    <source>
        <dbReference type="PROSITE-ProRule" id="PRU00708"/>
    </source>
</evidence>
<dbReference type="GO" id="GO:0005739">
    <property type="term" value="C:mitochondrion"/>
    <property type="evidence" value="ECO:0007669"/>
    <property type="project" value="TreeGrafter"/>
</dbReference>
<dbReference type="PROSITE" id="PS51375">
    <property type="entry name" value="PPR"/>
    <property type="match status" value="1"/>
</dbReference>
<keyword evidence="3" id="KW-1185">Reference proteome</keyword>
<dbReference type="NCBIfam" id="TIGR00756">
    <property type="entry name" value="PPR"/>
    <property type="match status" value="1"/>
</dbReference>
<dbReference type="OrthoDB" id="185373at2759"/>
<dbReference type="Gene3D" id="1.25.40.10">
    <property type="entry name" value="Tetratricopeptide repeat domain"/>
    <property type="match status" value="2"/>
</dbReference>
<dbReference type="Proteomes" id="UP000703269">
    <property type="component" value="Unassembled WGS sequence"/>
</dbReference>
<proteinExistence type="predicted"/>
<accession>A0A9P3L7S7</accession>
<comment type="caution">
    <text evidence="2">The sequence shown here is derived from an EMBL/GenBank/DDBJ whole genome shotgun (WGS) entry which is preliminary data.</text>
</comment>
<dbReference type="PANTHER" id="PTHR47934">
    <property type="entry name" value="PENTATRICOPEPTIDE REPEAT-CONTAINING PROTEIN PET309, MITOCHONDRIAL"/>
    <property type="match status" value="1"/>
</dbReference>
<dbReference type="PANTHER" id="PTHR47934:SF6">
    <property type="entry name" value="MITOCHONDRIAL GROUP I INTRON SPLICING FACTOR CCM1-RELATED"/>
    <property type="match status" value="1"/>
</dbReference>
<reference evidence="2 3" key="1">
    <citation type="submission" date="2021-08" db="EMBL/GenBank/DDBJ databases">
        <title>Draft Genome Sequence of Phanerochaete sordida strain YK-624.</title>
        <authorList>
            <person name="Mori T."/>
            <person name="Dohra H."/>
            <person name="Suzuki T."/>
            <person name="Kawagishi H."/>
            <person name="Hirai H."/>
        </authorList>
    </citation>
    <scope>NUCLEOTIDE SEQUENCE [LARGE SCALE GENOMIC DNA]</scope>
    <source>
        <strain evidence="2 3">YK-624</strain>
    </source>
</reference>
<dbReference type="InterPro" id="IPR011990">
    <property type="entry name" value="TPR-like_helical_dom_sf"/>
</dbReference>
<dbReference type="EMBL" id="BPQB01000002">
    <property type="protein sequence ID" value="GJE85300.1"/>
    <property type="molecule type" value="Genomic_DNA"/>
</dbReference>
<sequence length="775" mass="86867">MPLQQLWRARLCLKSLTARAAAPASGIAIGFLSRSANGALLAVRLLRSYGSTPHHFGEVSKAHIPDVLFFQSQSGPHCDYVRLAGNPDDPPDAKALECATQRAASMHHIHKDLAAALSSNDLERVQELWTALKQLSPLDFMAFRCMLQYSSLIERLAADSDLSTNTLVTLAIDEIATFAAAVACGKGLVARMRHYLSIKDPERALSLFRHAITLNRRHNDLIDYTSTHAQTPEIARIRSSIGPRVRPKPESVVYALAACAMKDSFQDTFQVFVNIDLVRIPYAELRRHVPTLDEDIDLRNKTLEFVSRAHAAKMCMIPLERFRRHIKRMTTGENVPFSLLHTTETILTECLREDASIVQEGSEPFPTDRPYVVIEHERWALLIWGLICTRQAEQLERIWPELAKLLSPMPACIWAAVLDGFASMKRFDRAEATWRMLRSVERTPGPKAYGAYIKSLFEEGRVQDAVRLFDTLKKAVGTKPYPSEDPEVLAVFNTVLGFLARTGDEVRARKILDDMKRSGPHPNAESFIPLLRYHAKRRDLKAVASLFGEMNTSGVVVDLSTAAVLLSALYSAREDAISLVFTLLQQNGVGFDRDNRTKLIQHLVDLEEYDALSAAIAVLEHLARDTDLRTIPYVTFLCGLERASYIESHQVRALRKTLHHKLFALGRKVTLGTSAALQVIQACLENSRPEAVDQAMRYYNHCQRPRSGLSTELIVTLLQGLRRREEWATADTVVADIKAGGPVASLHPMVQRELELVHRRTGWQALTRAEPYTIG</sequence>
<dbReference type="InterPro" id="IPR002885">
    <property type="entry name" value="PPR_rpt"/>
</dbReference>